<dbReference type="AlphaFoldDB" id="A0A178XK26"/>
<feature type="transmembrane region" description="Helical" evidence="7">
    <location>
        <begin position="651"/>
        <end position="675"/>
    </location>
</feature>
<evidence type="ECO:0000256" key="3">
    <source>
        <dbReference type="ARBA" id="ARBA00022475"/>
    </source>
</evidence>
<dbReference type="Pfam" id="PF02687">
    <property type="entry name" value="FtsX"/>
    <property type="match status" value="2"/>
</dbReference>
<evidence type="ECO:0000256" key="2">
    <source>
        <dbReference type="ARBA" id="ARBA00005236"/>
    </source>
</evidence>
<comment type="caution">
    <text evidence="9">The sequence shown here is derived from an EMBL/GenBank/DDBJ whole genome shotgun (WGS) entry which is preliminary data.</text>
</comment>
<comment type="similarity">
    <text evidence="2">Belongs to the ABC-4 integral membrane protein family. LolC/E subfamily.</text>
</comment>
<evidence type="ECO:0000313" key="9">
    <source>
        <dbReference type="EMBL" id="OAP35599.1"/>
    </source>
</evidence>
<evidence type="ECO:0000256" key="4">
    <source>
        <dbReference type="ARBA" id="ARBA00022692"/>
    </source>
</evidence>
<proteinExistence type="inferred from homology"/>
<dbReference type="RefSeq" id="WP_014857942.1">
    <property type="nucleotide sequence ID" value="NZ_LPUX01000066.1"/>
</dbReference>
<feature type="transmembrane region" description="Helical" evidence="7">
    <location>
        <begin position="361"/>
        <end position="381"/>
    </location>
</feature>
<feature type="transmembrane region" description="Helical" evidence="7">
    <location>
        <begin position="311"/>
        <end position="340"/>
    </location>
</feature>
<evidence type="ECO:0000256" key="7">
    <source>
        <dbReference type="SAM" id="Phobius"/>
    </source>
</evidence>
<keyword evidence="3" id="KW-1003">Cell membrane</keyword>
<feature type="transmembrane region" description="Helical" evidence="7">
    <location>
        <begin position="15"/>
        <end position="37"/>
    </location>
</feature>
<dbReference type="PANTHER" id="PTHR30489:SF0">
    <property type="entry name" value="LIPOPROTEIN-RELEASING SYSTEM TRANSMEMBRANE PROTEIN LOLE"/>
    <property type="match status" value="1"/>
</dbReference>
<feature type="transmembrane region" description="Helical" evidence="7">
    <location>
        <begin position="433"/>
        <end position="453"/>
    </location>
</feature>
<feature type="domain" description="ABC3 transporter permease C-terminal" evidence="8">
    <location>
        <begin position="273"/>
        <end position="383"/>
    </location>
</feature>
<evidence type="ECO:0000256" key="1">
    <source>
        <dbReference type="ARBA" id="ARBA00004651"/>
    </source>
</evidence>
<organism evidence="9 10">
    <name type="scientific">Sinorhizobium glycinis</name>
    <dbReference type="NCBI Taxonomy" id="1472378"/>
    <lineage>
        <taxon>Bacteria</taxon>
        <taxon>Pseudomonadati</taxon>
        <taxon>Pseudomonadota</taxon>
        <taxon>Alphaproteobacteria</taxon>
        <taxon>Hyphomicrobiales</taxon>
        <taxon>Rhizobiaceae</taxon>
        <taxon>Sinorhizobium/Ensifer group</taxon>
        <taxon>Sinorhizobium</taxon>
    </lineage>
</organism>
<keyword evidence="5 7" id="KW-1133">Transmembrane helix</keyword>
<dbReference type="PANTHER" id="PTHR30489">
    <property type="entry name" value="LIPOPROTEIN-RELEASING SYSTEM TRANSMEMBRANE PROTEIN LOLE"/>
    <property type="match status" value="1"/>
</dbReference>
<sequence>MATLDTKLQRDLRRLWGQVLAIALVIAGGVASLVLSIGSFRSLDETRTAYYERYEFADVFAEVTGAPNTLVAQIAEISGVAAVEARIAEFALLDIPDFREPATGRFISLPEDRPPQLNRPYMRAGRLPGPSQFNEVMVNESFAKAHAFEPGDRFSATLNGRRRELTIVGIALSPEYVYAIGPGDRMPDDRRFGVIWMWERALAEAYGLDGAFSSVSLKLMPDAVETEVIGALDDLLDRYGGGAAYGRKDQTSHAYLDHGLDMLRNMSRTLPPIFLIVSAFLVNLTLSRLVALEREQIGLLKALGYFNTSIVAHYLKFVAAIAFIGIAIGSAAGTWLGVYVTRLFGEYYRFPFLVFADNPDVYVLAAVLSIAAGIGGAFRSLREIVSLAAAVAMQPPTPPSFRPLLFGWPALGSVVSPRTMMMLRNVSRKPIRAALATLGMAFATGILVVSLFVGNAMEELIDVTYFMADRQDATISFVEKRPEAVLFDVSRLPGVLAVEPYRQVPIRIRKGSRERRTLLSGRPAGADLSRIIDVDLRTVSLPEAGVAISAYLGRLLDARVGDTVEVDLLDGRRRTIQLTVAALVEDYFGIAAMMDAQALSRLLREAPTVNGVHLSVDDGKLDLLYGAIKRMPTVAGVALQRVSLVNFRQSLAIIVTTMAGIYTGLSVVTAFGVVYNSARISLSEHARELATLRVLGFSQGETMRILLLELAAIVALAQPPGWAIGYGLSLVMNKQLAGELMRAPLVVENATYVLATAVIFFAALISALVVGRRVYELDLVSVLKTRE</sequence>
<dbReference type="InterPro" id="IPR051447">
    <property type="entry name" value="Lipoprotein-release_system"/>
</dbReference>
<dbReference type="STRING" id="1472378.AU381_11835"/>
<feature type="transmembrane region" description="Helical" evidence="7">
    <location>
        <begin position="752"/>
        <end position="771"/>
    </location>
</feature>
<protein>
    <submittedName>
        <fullName evidence="9">Peptide ABC transporter permease</fullName>
    </submittedName>
</protein>
<evidence type="ECO:0000259" key="8">
    <source>
        <dbReference type="Pfam" id="PF02687"/>
    </source>
</evidence>
<dbReference type="GO" id="GO:0098797">
    <property type="term" value="C:plasma membrane protein complex"/>
    <property type="evidence" value="ECO:0007669"/>
    <property type="project" value="TreeGrafter"/>
</dbReference>
<keyword evidence="10" id="KW-1185">Reference proteome</keyword>
<gene>
    <name evidence="9" type="ORF">AU381_11835</name>
</gene>
<dbReference type="EMBL" id="LPUX01000066">
    <property type="protein sequence ID" value="OAP35599.1"/>
    <property type="molecule type" value="Genomic_DNA"/>
</dbReference>
<evidence type="ECO:0000256" key="5">
    <source>
        <dbReference type="ARBA" id="ARBA00022989"/>
    </source>
</evidence>
<comment type="subcellular location">
    <subcellularLocation>
        <location evidence="1">Cell membrane</location>
        <topology evidence="1">Multi-pass membrane protein</topology>
    </subcellularLocation>
</comment>
<feature type="transmembrane region" description="Helical" evidence="7">
    <location>
        <begin position="705"/>
        <end position="732"/>
    </location>
</feature>
<keyword evidence="6 7" id="KW-0472">Membrane</keyword>
<dbReference type="Proteomes" id="UP000094025">
    <property type="component" value="Unassembled WGS sequence"/>
</dbReference>
<evidence type="ECO:0000313" key="10">
    <source>
        <dbReference type="Proteomes" id="UP000094025"/>
    </source>
</evidence>
<dbReference type="OrthoDB" id="5137249at2"/>
<feature type="domain" description="ABC3 transporter permease C-terminal" evidence="8">
    <location>
        <begin position="663"/>
        <end position="775"/>
    </location>
</feature>
<accession>A0A178XK26</accession>
<feature type="transmembrane region" description="Helical" evidence="7">
    <location>
        <begin position="272"/>
        <end position="291"/>
    </location>
</feature>
<evidence type="ECO:0000256" key="6">
    <source>
        <dbReference type="ARBA" id="ARBA00023136"/>
    </source>
</evidence>
<name>A0A178XK26_9HYPH</name>
<dbReference type="GO" id="GO:0044874">
    <property type="term" value="P:lipoprotein localization to outer membrane"/>
    <property type="evidence" value="ECO:0007669"/>
    <property type="project" value="TreeGrafter"/>
</dbReference>
<keyword evidence="4 7" id="KW-0812">Transmembrane</keyword>
<reference evidence="9 10" key="1">
    <citation type="journal article" date="2016" name="Int. J. Syst. Evol. Microbiol.">
        <title>Ensifer glycinis sp. nov., an novel rhizobial species associated with Glycine spp.</title>
        <authorList>
            <person name="Yan H."/>
            <person name="Yan J."/>
            <person name="Sui X.H."/>
            <person name="Wang E.T."/>
            <person name="Chen W.X."/>
            <person name="Zhang X.X."/>
            <person name="Chen W.F."/>
        </authorList>
    </citation>
    <scope>NUCLEOTIDE SEQUENCE [LARGE SCALE GENOMIC DNA]</scope>
    <source>
        <strain evidence="9 10">CCBAU 23380</strain>
    </source>
</reference>
<dbReference type="InterPro" id="IPR003838">
    <property type="entry name" value="ABC3_permease_C"/>
</dbReference>